<keyword evidence="4" id="KW-0479">Metal-binding</keyword>
<evidence type="ECO:0000256" key="10">
    <source>
        <dbReference type="HAMAP-Rule" id="MF_00321"/>
    </source>
</evidence>
<dbReference type="RefSeq" id="WP_338364545.1">
    <property type="nucleotide sequence ID" value="NZ_CAWVOK010000028.1"/>
</dbReference>
<comment type="cofactor">
    <cofactor evidence="1">
        <name>Mg(2+)</name>
        <dbReference type="ChEBI" id="CHEBI:18420"/>
    </cofactor>
</comment>
<sequence length="209" mass="23116">MKKYNGSGGDSFFKINKIKYIKSALNVNDLIYTDLPEVTFLGSSNVGKSSLINALAFKVNIAQTSKTPGKTKTLNLFNAGAKINIVDAPGYGYARLSPKITASWGTMMNNYLSNRPNLLKAFLLINANLGYKKNDIEIINLLLWHSINFQIVVTKKDKLRSTELVKLDDIKKHVDELSQNKIIITSAKNGDGISELRNAISSLVFSAWS</sequence>
<keyword evidence="13" id="KW-1185">Reference proteome</keyword>
<accession>A0ABM9N9S5</accession>
<protein>
    <recommendedName>
        <fullName evidence="10">Probable GTP-binding protein EngB</fullName>
    </recommendedName>
</protein>
<dbReference type="PANTHER" id="PTHR11649:SF13">
    <property type="entry name" value="ENGB-TYPE G DOMAIN-CONTAINING PROTEIN"/>
    <property type="match status" value="1"/>
</dbReference>
<evidence type="ECO:0000256" key="9">
    <source>
        <dbReference type="ARBA" id="ARBA00023306"/>
    </source>
</evidence>
<evidence type="ECO:0000256" key="8">
    <source>
        <dbReference type="ARBA" id="ARBA00023210"/>
    </source>
</evidence>
<comment type="caution">
    <text evidence="12">The sequence shown here is derived from an EMBL/GenBank/DDBJ whole genome shotgun (WGS) entry which is preliminary data.</text>
</comment>
<dbReference type="InterPro" id="IPR030393">
    <property type="entry name" value="G_ENGB_dom"/>
</dbReference>
<dbReference type="InterPro" id="IPR027417">
    <property type="entry name" value="P-loop_NTPase"/>
</dbReference>
<dbReference type="InterPro" id="IPR019987">
    <property type="entry name" value="GTP-bd_ribosome_bio_YsxC"/>
</dbReference>
<keyword evidence="5 10" id="KW-0547">Nucleotide-binding</keyword>
<gene>
    <name evidence="10 12" type="primary">engB</name>
    <name evidence="12" type="ORF">CAXC1_350004</name>
</gene>
<dbReference type="InterPro" id="IPR006073">
    <property type="entry name" value="GTP-bd"/>
</dbReference>
<keyword evidence="6" id="KW-0460">Magnesium</keyword>
<dbReference type="Pfam" id="PF01926">
    <property type="entry name" value="MMR_HSR1"/>
    <property type="match status" value="1"/>
</dbReference>
<dbReference type="EMBL" id="CAWVOK010000028">
    <property type="protein sequence ID" value="CAK8163377.1"/>
    <property type="molecule type" value="Genomic_DNA"/>
</dbReference>
<evidence type="ECO:0000256" key="6">
    <source>
        <dbReference type="ARBA" id="ARBA00022842"/>
    </source>
</evidence>
<dbReference type="SUPFAM" id="SSF52540">
    <property type="entry name" value="P-loop containing nucleoside triphosphate hydrolases"/>
    <property type="match status" value="1"/>
</dbReference>
<name>A0ABM9N9S5_9RICK</name>
<evidence type="ECO:0000313" key="12">
    <source>
        <dbReference type="EMBL" id="CAK8163377.1"/>
    </source>
</evidence>
<reference evidence="12 13" key="1">
    <citation type="submission" date="2024-01" db="EMBL/GenBank/DDBJ databases">
        <authorList>
            <person name="Kunselman E."/>
        </authorList>
    </citation>
    <scope>NUCLEOTIDE SEQUENCE [LARGE SCALE GENOMIC DNA]</scope>
    <source>
        <strain evidence="12">2 abalone samples</strain>
    </source>
</reference>
<keyword evidence="9 10" id="KW-0131">Cell cycle</keyword>
<evidence type="ECO:0000256" key="5">
    <source>
        <dbReference type="ARBA" id="ARBA00022741"/>
    </source>
</evidence>
<dbReference type="PROSITE" id="PS51706">
    <property type="entry name" value="G_ENGB"/>
    <property type="match status" value="1"/>
</dbReference>
<feature type="domain" description="EngB-type G" evidence="11">
    <location>
        <begin position="34"/>
        <end position="206"/>
    </location>
</feature>
<proteinExistence type="inferred from homology"/>
<organism evidence="12 13">
    <name type="scientific">Candidatus Xenohaliotis californiensis</name>
    <dbReference type="NCBI Taxonomy" id="84677"/>
    <lineage>
        <taxon>Bacteria</taxon>
        <taxon>Pseudomonadati</taxon>
        <taxon>Pseudomonadota</taxon>
        <taxon>Alphaproteobacteria</taxon>
        <taxon>Rickettsiales</taxon>
        <taxon>Anaplasmataceae</taxon>
        <taxon>Candidatus Xenohaliotis</taxon>
    </lineage>
</organism>
<keyword evidence="3 10" id="KW-0132">Cell division</keyword>
<keyword evidence="8 10" id="KW-0717">Septation</keyword>
<keyword evidence="7 10" id="KW-0342">GTP-binding</keyword>
<evidence type="ECO:0000259" key="11">
    <source>
        <dbReference type="PROSITE" id="PS51706"/>
    </source>
</evidence>
<dbReference type="Gene3D" id="3.40.50.300">
    <property type="entry name" value="P-loop containing nucleotide triphosphate hydrolases"/>
    <property type="match status" value="1"/>
</dbReference>
<evidence type="ECO:0000313" key="13">
    <source>
        <dbReference type="Proteomes" id="UP001314181"/>
    </source>
</evidence>
<dbReference type="PANTHER" id="PTHR11649">
    <property type="entry name" value="MSS1/TRME-RELATED GTP-BINDING PROTEIN"/>
    <property type="match status" value="1"/>
</dbReference>
<dbReference type="Proteomes" id="UP001314181">
    <property type="component" value="Unassembled WGS sequence"/>
</dbReference>
<evidence type="ECO:0000256" key="7">
    <source>
        <dbReference type="ARBA" id="ARBA00023134"/>
    </source>
</evidence>
<dbReference type="CDD" id="cd01876">
    <property type="entry name" value="YihA_EngB"/>
    <property type="match status" value="1"/>
</dbReference>
<evidence type="ECO:0000256" key="2">
    <source>
        <dbReference type="ARBA" id="ARBA00009638"/>
    </source>
</evidence>
<comment type="similarity">
    <text evidence="2 10">Belongs to the TRAFAC class TrmE-Era-EngA-EngB-Septin-like GTPase superfamily. EngB GTPase family.</text>
</comment>
<dbReference type="NCBIfam" id="TIGR03598">
    <property type="entry name" value="GTPase_YsxC"/>
    <property type="match status" value="1"/>
</dbReference>
<evidence type="ECO:0000256" key="1">
    <source>
        <dbReference type="ARBA" id="ARBA00001946"/>
    </source>
</evidence>
<evidence type="ECO:0000256" key="4">
    <source>
        <dbReference type="ARBA" id="ARBA00022723"/>
    </source>
</evidence>
<dbReference type="HAMAP" id="MF_00321">
    <property type="entry name" value="GTPase_EngB"/>
    <property type="match status" value="1"/>
</dbReference>
<comment type="function">
    <text evidence="10">Necessary for normal cell division and for the maintenance of normal septation.</text>
</comment>
<evidence type="ECO:0000256" key="3">
    <source>
        <dbReference type="ARBA" id="ARBA00022618"/>
    </source>
</evidence>